<gene>
    <name evidence="2" type="ORF">LTRI10_LOCUS24386</name>
</gene>
<feature type="region of interest" description="Disordered" evidence="1">
    <location>
        <begin position="116"/>
        <end position="141"/>
    </location>
</feature>
<feature type="compositionally biased region" description="Basic and acidic residues" evidence="1">
    <location>
        <begin position="42"/>
        <end position="56"/>
    </location>
</feature>
<dbReference type="Proteomes" id="UP001497516">
    <property type="component" value="Chromosome 4"/>
</dbReference>
<organism evidence="2 3">
    <name type="scientific">Linum trigynum</name>
    <dbReference type="NCBI Taxonomy" id="586398"/>
    <lineage>
        <taxon>Eukaryota</taxon>
        <taxon>Viridiplantae</taxon>
        <taxon>Streptophyta</taxon>
        <taxon>Embryophyta</taxon>
        <taxon>Tracheophyta</taxon>
        <taxon>Spermatophyta</taxon>
        <taxon>Magnoliopsida</taxon>
        <taxon>eudicotyledons</taxon>
        <taxon>Gunneridae</taxon>
        <taxon>Pentapetalae</taxon>
        <taxon>rosids</taxon>
        <taxon>fabids</taxon>
        <taxon>Malpighiales</taxon>
        <taxon>Linaceae</taxon>
        <taxon>Linum</taxon>
    </lineage>
</organism>
<dbReference type="AlphaFoldDB" id="A0AAV2EBE5"/>
<feature type="compositionally biased region" description="Polar residues" evidence="1">
    <location>
        <begin position="29"/>
        <end position="41"/>
    </location>
</feature>
<name>A0AAV2EBE5_9ROSI</name>
<proteinExistence type="predicted"/>
<evidence type="ECO:0000313" key="2">
    <source>
        <dbReference type="EMBL" id="CAL1383097.1"/>
    </source>
</evidence>
<sequence>MGRSLSLASPYYASEETINPTPAKITVGPTLSPQEQITTPIQEKEIVTGEEEIRPRPEKKRKPEHFTSPSSPLPQAETSANISFDSLAFVPGENRKTYQRRRNILRRRSIAELIAEGNQSGEGESNSPRAAAASLKPPNQE</sequence>
<accession>A0AAV2EBE5</accession>
<protein>
    <submittedName>
        <fullName evidence="2">Uncharacterized protein</fullName>
    </submittedName>
</protein>
<dbReference type="EMBL" id="OZ034817">
    <property type="protein sequence ID" value="CAL1383097.1"/>
    <property type="molecule type" value="Genomic_DNA"/>
</dbReference>
<evidence type="ECO:0000256" key="1">
    <source>
        <dbReference type="SAM" id="MobiDB-lite"/>
    </source>
</evidence>
<feature type="compositionally biased region" description="Polar residues" evidence="1">
    <location>
        <begin position="117"/>
        <end position="128"/>
    </location>
</feature>
<reference evidence="2 3" key="1">
    <citation type="submission" date="2024-04" db="EMBL/GenBank/DDBJ databases">
        <authorList>
            <person name="Fracassetti M."/>
        </authorList>
    </citation>
    <scope>NUCLEOTIDE SEQUENCE [LARGE SCALE GENOMIC DNA]</scope>
</reference>
<keyword evidence="3" id="KW-1185">Reference proteome</keyword>
<feature type="region of interest" description="Disordered" evidence="1">
    <location>
        <begin position="1"/>
        <end position="104"/>
    </location>
</feature>
<evidence type="ECO:0000313" key="3">
    <source>
        <dbReference type="Proteomes" id="UP001497516"/>
    </source>
</evidence>